<name>A0ABV8XTQ4_9MICC</name>
<evidence type="ECO:0000256" key="1">
    <source>
        <dbReference type="ARBA" id="ARBA00022763"/>
    </source>
</evidence>
<evidence type="ECO:0000313" key="4">
    <source>
        <dbReference type="EMBL" id="MFC4428138.1"/>
    </source>
</evidence>
<gene>
    <name evidence="4" type="ORF">ACFO0K_00410</name>
</gene>
<dbReference type="Pfam" id="PF01035">
    <property type="entry name" value="DNA_binding_1"/>
    <property type="match status" value="1"/>
</dbReference>
<dbReference type="Gene3D" id="1.10.10.10">
    <property type="entry name" value="Winged helix-like DNA-binding domain superfamily/Winged helix DNA-binding domain"/>
    <property type="match status" value="1"/>
</dbReference>
<sequence>MATLPDLPPGPYELSEALILAAQLVPPGLAVSYGGLAGLLGAGGPRQAGRAMSQAPEGTCWWRIVRADGSLPASLSARAAPHYAAEGTPLKGQVAGLPAGAPTGPLHTPDSPDAGPVVRVDLARARWSPDESARAVLIELKARLG</sequence>
<dbReference type="EMBL" id="JBHSEN010000001">
    <property type="protein sequence ID" value="MFC4428138.1"/>
    <property type="molecule type" value="Genomic_DNA"/>
</dbReference>
<evidence type="ECO:0000259" key="3">
    <source>
        <dbReference type="Pfam" id="PF01035"/>
    </source>
</evidence>
<comment type="caution">
    <text evidence="4">The sequence shown here is derived from an EMBL/GenBank/DDBJ whole genome shotgun (WGS) entry which is preliminary data.</text>
</comment>
<evidence type="ECO:0000256" key="2">
    <source>
        <dbReference type="SAM" id="MobiDB-lite"/>
    </source>
</evidence>
<dbReference type="InterPro" id="IPR036217">
    <property type="entry name" value="MethylDNA_cys_MeTrfase_DNAb"/>
</dbReference>
<reference evidence="5" key="1">
    <citation type="journal article" date="2019" name="Int. J. Syst. Evol. Microbiol.">
        <title>The Global Catalogue of Microorganisms (GCM) 10K type strain sequencing project: providing services to taxonomists for standard genome sequencing and annotation.</title>
        <authorList>
            <consortium name="The Broad Institute Genomics Platform"/>
            <consortium name="The Broad Institute Genome Sequencing Center for Infectious Disease"/>
            <person name="Wu L."/>
            <person name="Ma J."/>
        </authorList>
    </citation>
    <scope>NUCLEOTIDE SEQUENCE [LARGE SCALE GENOMIC DNA]</scope>
    <source>
        <strain evidence="5">CGMCC 1.12125</strain>
    </source>
</reference>
<keyword evidence="1" id="KW-0227">DNA damage</keyword>
<dbReference type="InterPro" id="IPR036388">
    <property type="entry name" value="WH-like_DNA-bd_sf"/>
</dbReference>
<keyword evidence="5" id="KW-1185">Reference proteome</keyword>
<dbReference type="PANTHER" id="PTHR42942:SF1">
    <property type="entry name" value="ALKYLTRANSFERASE-LIKE PROTEIN 1"/>
    <property type="match status" value="1"/>
</dbReference>
<organism evidence="4 5">
    <name type="scientific">Citricoccus alkalitolerans</name>
    <dbReference type="NCBI Taxonomy" id="246603"/>
    <lineage>
        <taxon>Bacteria</taxon>
        <taxon>Bacillati</taxon>
        <taxon>Actinomycetota</taxon>
        <taxon>Actinomycetes</taxon>
        <taxon>Micrococcales</taxon>
        <taxon>Micrococcaceae</taxon>
        <taxon>Citricoccus</taxon>
    </lineage>
</organism>
<dbReference type="InterPro" id="IPR014048">
    <property type="entry name" value="MethylDNA_cys_MeTrfase_DNA-bd"/>
</dbReference>
<evidence type="ECO:0000313" key="5">
    <source>
        <dbReference type="Proteomes" id="UP001595965"/>
    </source>
</evidence>
<dbReference type="RefSeq" id="WP_344230611.1">
    <property type="nucleotide sequence ID" value="NZ_BAAALH010000002.1"/>
</dbReference>
<dbReference type="PANTHER" id="PTHR42942">
    <property type="entry name" value="6-O-METHYLGUANINE DNA METHYLTRANSFERASE"/>
    <property type="match status" value="1"/>
</dbReference>
<dbReference type="Proteomes" id="UP001595965">
    <property type="component" value="Unassembled WGS sequence"/>
</dbReference>
<protein>
    <submittedName>
        <fullName evidence="4">MGMT family protein</fullName>
    </submittedName>
</protein>
<dbReference type="SUPFAM" id="SSF46767">
    <property type="entry name" value="Methylated DNA-protein cysteine methyltransferase, C-terminal domain"/>
    <property type="match status" value="1"/>
</dbReference>
<accession>A0ABV8XTQ4</accession>
<feature type="region of interest" description="Disordered" evidence="2">
    <location>
        <begin position="94"/>
        <end position="115"/>
    </location>
</feature>
<proteinExistence type="predicted"/>
<dbReference type="InterPro" id="IPR052520">
    <property type="entry name" value="ATL_DNA_repair"/>
</dbReference>
<feature type="domain" description="Methylated-DNA-[protein]-cysteine S-methyltransferase DNA binding" evidence="3">
    <location>
        <begin position="18"/>
        <end position="72"/>
    </location>
</feature>